<feature type="compositionally biased region" description="Basic residues" evidence="1">
    <location>
        <begin position="34"/>
        <end position="52"/>
    </location>
</feature>
<protein>
    <submittedName>
        <fullName evidence="2">Uncharacterized protein</fullName>
    </submittedName>
</protein>
<proteinExistence type="predicted"/>
<evidence type="ECO:0000313" key="3">
    <source>
        <dbReference type="Proteomes" id="UP000033099"/>
    </source>
</evidence>
<accession>A0AAU8TUM5</accession>
<dbReference type="KEGG" id="pfb:VO64_3615"/>
<organism evidence="2 3">
    <name type="scientific">Pseudomonas synxantha</name>
    <dbReference type="NCBI Taxonomy" id="47883"/>
    <lineage>
        <taxon>Bacteria</taxon>
        <taxon>Pseudomonadati</taxon>
        <taxon>Pseudomonadota</taxon>
        <taxon>Gammaproteobacteria</taxon>
        <taxon>Pseudomonadales</taxon>
        <taxon>Pseudomonadaceae</taxon>
        <taxon>Pseudomonas</taxon>
    </lineage>
</organism>
<gene>
    <name evidence="2" type="ORF">VO64_3615</name>
</gene>
<dbReference type="Proteomes" id="UP000033099">
    <property type="component" value="Chromosome"/>
</dbReference>
<evidence type="ECO:0000256" key="1">
    <source>
        <dbReference type="SAM" id="MobiDB-lite"/>
    </source>
</evidence>
<feature type="compositionally biased region" description="Basic and acidic residues" evidence="1">
    <location>
        <begin position="1"/>
        <end position="19"/>
    </location>
</feature>
<dbReference type="EMBL" id="CP011117">
    <property type="protein sequence ID" value="AKA84161.1"/>
    <property type="molecule type" value="Genomic_DNA"/>
</dbReference>
<name>A0AAU8TUM5_9PSED</name>
<feature type="region of interest" description="Disordered" evidence="1">
    <location>
        <begin position="1"/>
        <end position="59"/>
    </location>
</feature>
<sequence>MDRQQNEQRPDQHDLEPHLSQRHITKISDERQRHSQRQRKIRSKYAAHKRQKVLPEKVA</sequence>
<reference evidence="2 3" key="1">
    <citation type="journal article" date="2015" name="Genome Announc.">
        <title>Complete Genome Sequence of Biocontrol Strain Pseudomonas fluorescens LBUM223.</title>
        <authorList>
            <person name="Roquigny R."/>
            <person name="Arseneault T."/>
            <person name="Gadkar V.J."/>
            <person name="Novinscak A."/>
            <person name="Joly D.L."/>
            <person name="Filion M."/>
        </authorList>
    </citation>
    <scope>NUCLEOTIDE SEQUENCE [LARGE SCALE GENOMIC DNA]</scope>
    <source>
        <strain evidence="2 3">LBUM223</strain>
    </source>
</reference>
<evidence type="ECO:0000313" key="2">
    <source>
        <dbReference type="EMBL" id="AKA84161.1"/>
    </source>
</evidence>
<dbReference type="AlphaFoldDB" id="A0AAU8TUM5"/>